<proteinExistence type="predicted"/>
<evidence type="ECO:0000313" key="2">
    <source>
        <dbReference type="Proteomes" id="UP001596483"/>
    </source>
</evidence>
<evidence type="ECO:0000313" key="1">
    <source>
        <dbReference type="EMBL" id="MFC7364362.1"/>
    </source>
</evidence>
<reference evidence="2" key="1">
    <citation type="journal article" date="2019" name="Int. J. Syst. Evol. Microbiol.">
        <title>The Global Catalogue of Microorganisms (GCM) 10K type strain sequencing project: providing services to taxonomists for standard genome sequencing and annotation.</title>
        <authorList>
            <consortium name="The Broad Institute Genomics Platform"/>
            <consortium name="The Broad Institute Genome Sequencing Center for Infectious Disease"/>
            <person name="Wu L."/>
            <person name="Ma J."/>
        </authorList>
    </citation>
    <scope>NUCLEOTIDE SEQUENCE [LARGE SCALE GENOMIC DNA]</scope>
    <source>
        <strain evidence="2">JCM 4738</strain>
    </source>
</reference>
<name>A0ABW2NE76_9BACL</name>
<dbReference type="EMBL" id="JBHTCT010000007">
    <property type="protein sequence ID" value="MFC7364362.1"/>
    <property type="molecule type" value="Genomic_DNA"/>
</dbReference>
<organism evidence="1 2">
    <name type="scientific">Bhargavaea changchunensis</name>
    <dbReference type="NCBI Taxonomy" id="2134037"/>
    <lineage>
        <taxon>Bacteria</taxon>
        <taxon>Bacillati</taxon>
        <taxon>Bacillota</taxon>
        <taxon>Bacilli</taxon>
        <taxon>Bacillales</taxon>
        <taxon>Caryophanaceae</taxon>
        <taxon>Bhargavaea</taxon>
    </lineage>
</organism>
<dbReference type="Proteomes" id="UP001596483">
    <property type="component" value="Unassembled WGS sequence"/>
</dbReference>
<dbReference type="RefSeq" id="WP_255448115.1">
    <property type="nucleotide sequence ID" value="NZ_JBHTCT010000007.1"/>
</dbReference>
<accession>A0ABW2NE76</accession>
<sequence length="41" mass="4594">MKTWRERLEANGLAQYVAPFSELTKPGFILEKENAAGTLVN</sequence>
<protein>
    <submittedName>
        <fullName evidence="1">Uncharacterized protein</fullName>
    </submittedName>
</protein>
<gene>
    <name evidence="1" type="ORF">ACFQQH_04185</name>
</gene>
<comment type="caution">
    <text evidence="1">The sequence shown here is derived from an EMBL/GenBank/DDBJ whole genome shotgun (WGS) entry which is preliminary data.</text>
</comment>
<keyword evidence="2" id="KW-1185">Reference proteome</keyword>